<dbReference type="InterPro" id="IPR002156">
    <property type="entry name" value="RNaseH_domain"/>
</dbReference>
<dbReference type="CDD" id="cd06222">
    <property type="entry name" value="RNase_H_like"/>
    <property type="match status" value="1"/>
</dbReference>
<dbReference type="Pfam" id="PF13456">
    <property type="entry name" value="RVT_3"/>
    <property type="match status" value="1"/>
</dbReference>
<name>A0A7J9J2T7_9ROSI</name>
<dbReference type="InterPro" id="IPR036397">
    <property type="entry name" value="RNaseH_sf"/>
</dbReference>
<feature type="domain" description="RNase H type-1" evidence="1">
    <location>
        <begin position="10"/>
        <end position="72"/>
    </location>
</feature>
<dbReference type="GO" id="GO:0003676">
    <property type="term" value="F:nucleic acid binding"/>
    <property type="evidence" value="ECO:0007669"/>
    <property type="project" value="InterPro"/>
</dbReference>
<dbReference type="EMBL" id="JABFAE010000005">
    <property type="protein sequence ID" value="MBA0828627.1"/>
    <property type="molecule type" value="Genomic_DNA"/>
</dbReference>
<gene>
    <name evidence="2" type="ORF">Goarm_013280</name>
</gene>
<keyword evidence="3" id="KW-1185">Reference proteome</keyword>
<dbReference type="Proteomes" id="UP000593575">
    <property type="component" value="Unassembled WGS sequence"/>
</dbReference>
<reference evidence="2 3" key="1">
    <citation type="journal article" date="2019" name="Genome Biol. Evol.">
        <title>Insights into the evolution of the New World diploid cottons (Gossypium, subgenus Houzingenia) based on genome sequencing.</title>
        <authorList>
            <person name="Grover C.E."/>
            <person name="Arick M.A. 2nd"/>
            <person name="Thrash A."/>
            <person name="Conover J.L."/>
            <person name="Sanders W.S."/>
            <person name="Peterson D.G."/>
            <person name="Frelichowski J.E."/>
            <person name="Scheffler J.A."/>
            <person name="Scheffler B.E."/>
            <person name="Wendel J.F."/>
        </authorList>
    </citation>
    <scope>NUCLEOTIDE SEQUENCE [LARGE SCALE GENOMIC DNA]</scope>
    <source>
        <strain evidence="2">6</strain>
        <tissue evidence="2">Leaf</tissue>
    </source>
</reference>
<organism evidence="2 3">
    <name type="scientific">Gossypium armourianum</name>
    <dbReference type="NCBI Taxonomy" id="34283"/>
    <lineage>
        <taxon>Eukaryota</taxon>
        <taxon>Viridiplantae</taxon>
        <taxon>Streptophyta</taxon>
        <taxon>Embryophyta</taxon>
        <taxon>Tracheophyta</taxon>
        <taxon>Spermatophyta</taxon>
        <taxon>Magnoliopsida</taxon>
        <taxon>eudicotyledons</taxon>
        <taxon>Gunneridae</taxon>
        <taxon>Pentapetalae</taxon>
        <taxon>rosids</taxon>
        <taxon>malvids</taxon>
        <taxon>Malvales</taxon>
        <taxon>Malvaceae</taxon>
        <taxon>Malvoideae</taxon>
        <taxon>Gossypium</taxon>
    </lineage>
</organism>
<accession>A0A7J9J2T7</accession>
<dbReference type="PANTHER" id="PTHR47723">
    <property type="entry name" value="OS05G0353850 PROTEIN"/>
    <property type="match status" value="1"/>
</dbReference>
<dbReference type="Gene3D" id="3.30.420.10">
    <property type="entry name" value="Ribonuclease H-like superfamily/Ribonuclease H"/>
    <property type="match status" value="1"/>
</dbReference>
<proteinExistence type="predicted"/>
<comment type="caution">
    <text evidence="2">The sequence shown here is derived from an EMBL/GenBank/DDBJ whole genome shotgun (WGS) entry which is preliminary data.</text>
</comment>
<sequence length="101" mass="11391">MIEVLEALHAVGGVLRNQNGSWILRYNHCLGKYSAFEAELLDILDGILILLSKGFNKATIQIDNLEVVKLCMMVYEDAPNEVLKVLQKDQVNGAFEHFNLM</sequence>
<dbReference type="InterPro" id="IPR044730">
    <property type="entry name" value="RNase_H-like_dom_plant"/>
</dbReference>
<dbReference type="PANTHER" id="PTHR47723:SF19">
    <property type="entry name" value="POLYNUCLEOTIDYL TRANSFERASE, RIBONUCLEASE H-LIKE SUPERFAMILY PROTEIN"/>
    <property type="match status" value="1"/>
</dbReference>
<protein>
    <recommendedName>
        <fullName evidence="1">RNase H type-1 domain-containing protein</fullName>
    </recommendedName>
</protein>
<evidence type="ECO:0000259" key="1">
    <source>
        <dbReference type="Pfam" id="PF13456"/>
    </source>
</evidence>
<dbReference type="AlphaFoldDB" id="A0A7J9J2T7"/>
<dbReference type="InterPro" id="IPR053151">
    <property type="entry name" value="RNase_H-like"/>
</dbReference>
<evidence type="ECO:0000313" key="3">
    <source>
        <dbReference type="Proteomes" id="UP000593575"/>
    </source>
</evidence>
<dbReference type="GO" id="GO:0004523">
    <property type="term" value="F:RNA-DNA hybrid ribonuclease activity"/>
    <property type="evidence" value="ECO:0007669"/>
    <property type="project" value="InterPro"/>
</dbReference>
<evidence type="ECO:0000313" key="2">
    <source>
        <dbReference type="EMBL" id="MBA0828627.1"/>
    </source>
</evidence>